<reference evidence="2" key="1">
    <citation type="journal article" date="2013" name="Stand. Genomic Sci.">
        <title>Complete genome sequence of the halophilic bacterium Spirochaeta africana type strain (Z-7692(T)) from the alkaline Lake Magadi in the East African Rift.</title>
        <authorList>
            <person name="Liolos K."/>
            <person name="Abt B."/>
            <person name="Scheuner C."/>
            <person name="Teshima H."/>
            <person name="Held B."/>
            <person name="Lapidus A."/>
            <person name="Nolan M."/>
            <person name="Lucas S."/>
            <person name="Deshpande S."/>
            <person name="Cheng J.F."/>
            <person name="Tapia R."/>
            <person name="Goodwin L.A."/>
            <person name="Pitluck S."/>
            <person name="Pagani I."/>
            <person name="Ivanova N."/>
            <person name="Mavromatis K."/>
            <person name="Mikhailova N."/>
            <person name="Huntemann M."/>
            <person name="Pati A."/>
            <person name="Chen A."/>
            <person name="Palaniappan K."/>
            <person name="Land M."/>
            <person name="Rohde M."/>
            <person name="Tindall B.J."/>
            <person name="Detter J.C."/>
            <person name="Goker M."/>
            <person name="Bristow J."/>
            <person name="Eisen J.A."/>
            <person name="Markowitz V."/>
            <person name="Hugenholtz P."/>
            <person name="Woyke T."/>
            <person name="Klenk H.P."/>
            <person name="Kyrpides N.C."/>
        </authorList>
    </citation>
    <scope>NUCLEOTIDE SEQUENCE</scope>
    <source>
        <strain evidence="2">ATCC 700263 / DSM 8902 / Z-7692</strain>
    </source>
</reference>
<gene>
    <name evidence="1" type="ordered locus">Spiaf_1709</name>
</gene>
<sequence length="262" mass="30588">MEYTNHLYLILYPNPSLVASQYNPQQFARHYISGSTRYYDGKVLFAEIDINYRHPHFAIEEGLAQLVPHEDGRPKATKFISIYRVLEHIDFDAIQKLYLTSPEAAVLELEPANDDVKTREPGILRIFAEITPLRMLVLTKLDFIEFGRSITAENDMRSVPSLFYTQLEFDTESFLQDFEHNPLMQPPIPGLHPSKLRDAIFELQSSRDKTSKGLALDSSFDKIPYRFIRHGFMFAAGSRYRFFRMPANRDIEESNYKFWKSM</sequence>
<proteinExistence type="predicted"/>
<dbReference type="STRING" id="889378.Spiaf_1709"/>
<evidence type="ECO:0000313" key="1">
    <source>
        <dbReference type="EMBL" id="AFG37766.1"/>
    </source>
</evidence>
<keyword evidence="2" id="KW-1185">Reference proteome</keyword>
<accession>H9UJS3</accession>
<dbReference type="HOGENOM" id="CLU_092805_0_0_12"/>
<name>H9UJS3_SPIAZ</name>
<dbReference type="Proteomes" id="UP000007383">
    <property type="component" value="Chromosome"/>
</dbReference>
<protein>
    <submittedName>
        <fullName evidence="1">Uncharacterized protein</fullName>
    </submittedName>
</protein>
<dbReference type="OrthoDB" id="369556at2"/>
<dbReference type="AlphaFoldDB" id="H9UJS3"/>
<dbReference type="RefSeq" id="WP_014455749.1">
    <property type="nucleotide sequence ID" value="NC_017098.1"/>
</dbReference>
<evidence type="ECO:0000313" key="2">
    <source>
        <dbReference type="Proteomes" id="UP000007383"/>
    </source>
</evidence>
<dbReference type="KEGG" id="sfc:Spiaf_1709"/>
<dbReference type="PATRIC" id="fig|889378.3.peg.1695"/>
<dbReference type="EMBL" id="CP003282">
    <property type="protein sequence ID" value="AFG37766.1"/>
    <property type="molecule type" value="Genomic_DNA"/>
</dbReference>
<organism evidence="1 2">
    <name type="scientific">Spirochaeta africana (strain ATCC 700263 / DSM 8902 / Z-7692)</name>
    <dbReference type="NCBI Taxonomy" id="889378"/>
    <lineage>
        <taxon>Bacteria</taxon>
        <taxon>Pseudomonadati</taxon>
        <taxon>Spirochaetota</taxon>
        <taxon>Spirochaetia</taxon>
        <taxon>Spirochaetales</taxon>
        <taxon>Spirochaetaceae</taxon>
        <taxon>Spirochaeta</taxon>
    </lineage>
</organism>